<evidence type="ECO:0000313" key="2">
    <source>
        <dbReference type="Proteomes" id="UP000593626"/>
    </source>
</evidence>
<name>A0A7S8CE09_9BACI</name>
<proteinExistence type="predicted"/>
<dbReference type="EMBL" id="CP049742">
    <property type="protein sequence ID" value="QPC48255.1"/>
    <property type="molecule type" value="Genomic_DNA"/>
</dbReference>
<keyword evidence="2" id="KW-1185">Reference proteome</keyword>
<dbReference type="PROSITE" id="PS51257">
    <property type="entry name" value="PROKAR_LIPOPROTEIN"/>
    <property type="match status" value="1"/>
</dbReference>
<protein>
    <recommendedName>
        <fullName evidence="3">Lipoprotein</fullName>
    </recommendedName>
</protein>
<reference evidence="1 2" key="1">
    <citation type="submission" date="2019-07" db="EMBL/GenBank/DDBJ databases">
        <title>Genome sequence of 2 isolates from Red Sea Mangroves.</title>
        <authorList>
            <person name="Sefrji F."/>
            <person name="Michoud G."/>
            <person name="Merlino G."/>
            <person name="Daffonchio D."/>
        </authorList>
    </citation>
    <scope>NUCLEOTIDE SEQUENCE [LARGE SCALE GENOMIC DNA]</scope>
    <source>
        <strain evidence="1 2">R1DC41</strain>
    </source>
</reference>
<evidence type="ECO:0000313" key="1">
    <source>
        <dbReference type="EMBL" id="QPC48255.1"/>
    </source>
</evidence>
<dbReference type="KEGG" id="mcui:G8O30_15675"/>
<evidence type="ECO:0008006" key="3">
    <source>
        <dbReference type="Google" id="ProtNLM"/>
    </source>
</evidence>
<dbReference type="RefSeq" id="WP_239672942.1">
    <property type="nucleotide sequence ID" value="NZ_CP049742.1"/>
</dbReference>
<dbReference type="Proteomes" id="UP000593626">
    <property type="component" value="Chromosome"/>
</dbReference>
<dbReference type="AlphaFoldDB" id="A0A7S8CE09"/>
<accession>A0A7S8CE09</accession>
<sequence>MRKSIAISILMSILLLTGCGENDRELVVGTYFNDDSISFEEDTAVSEPGKIDEFKELITNSSMTTASVDGLPDYVVVINNHKESTMELWTNFWVQDDGSMVFSRGMGSQEFFVIDPTEAGKISELVK</sequence>
<gene>
    <name evidence="1" type="ORF">G8O30_15675</name>
</gene>
<organism evidence="1 2">
    <name type="scientific">Mangrovibacillus cuniculi</name>
    <dbReference type="NCBI Taxonomy" id="2593652"/>
    <lineage>
        <taxon>Bacteria</taxon>
        <taxon>Bacillati</taxon>
        <taxon>Bacillota</taxon>
        <taxon>Bacilli</taxon>
        <taxon>Bacillales</taxon>
        <taxon>Bacillaceae</taxon>
        <taxon>Mangrovibacillus</taxon>
    </lineage>
</organism>